<dbReference type="Proteomes" id="UP001163321">
    <property type="component" value="Chromosome 7"/>
</dbReference>
<evidence type="ECO:0000313" key="1">
    <source>
        <dbReference type="EMBL" id="KAI9909737.1"/>
    </source>
</evidence>
<reference evidence="1 2" key="1">
    <citation type="journal article" date="2022" name="bioRxiv">
        <title>The genome of the oomycete Peronosclerospora sorghi, a cosmopolitan pathogen of maize and sorghum, is inflated with dispersed pseudogenes.</title>
        <authorList>
            <person name="Fletcher K."/>
            <person name="Martin F."/>
            <person name="Isakeit T."/>
            <person name="Cavanaugh K."/>
            <person name="Magill C."/>
            <person name="Michelmore R."/>
        </authorList>
    </citation>
    <scope>NUCLEOTIDE SEQUENCE [LARGE SCALE GENOMIC DNA]</scope>
    <source>
        <strain evidence="1">P6</strain>
    </source>
</reference>
<name>A0ACC0VTX7_9STRA</name>
<organism evidence="1 2">
    <name type="scientific">Peronosclerospora sorghi</name>
    <dbReference type="NCBI Taxonomy" id="230839"/>
    <lineage>
        <taxon>Eukaryota</taxon>
        <taxon>Sar</taxon>
        <taxon>Stramenopiles</taxon>
        <taxon>Oomycota</taxon>
        <taxon>Peronosporomycetes</taxon>
        <taxon>Peronosporales</taxon>
        <taxon>Peronosporaceae</taxon>
        <taxon>Peronosclerospora</taxon>
    </lineage>
</organism>
<comment type="caution">
    <text evidence="1">The sequence shown here is derived from an EMBL/GenBank/DDBJ whole genome shotgun (WGS) entry which is preliminary data.</text>
</comment>
<accession>A0ACC0VTX7</accession>
<gene>
    <name evidence="1" type="ORF">PsorP6_014554</name>
</gene>
<protein>
    <submittedName>
        <fullName evidence="1">Uncharacterized protein</fullName>
    </submittedName>
</protein>
<keyword evidence="2" id="KW-1185">Reference proteome</keyword>
<dbReference type="EMBL" id="CM047586">
    <property type="protein sequence ID" value="KAI9909737.1"/>
    <property type="molecule type" value="Genomic_DNA"/>
</dbReference>
<evidence type="ECO:0000313" key="2">
    <source>
        <dbReference type="Proteomes" id="UP001163321"/>
    </source>
</evidence>
<proteinExistence type="predicted"/>
<sequence length="212" mass="24761">MYPTLKDDGNQSLGDDIDVMSLRTSKYIPSLSHHTSAFPSLVRAAISAERRKLSAHVSKLHFILRKAKFRIGGQIFWMRRMKECHVHQVQRCHARNGTMRLRYMDEMRKIQSPLWTWFERTLFYAHGPDQVSPRLYKALDKVALAAEAISFLVHATCSYLRIFHSDHIKRCWKETFPWLLVDMTHQELHGDQWDDNLDTMHKVLAPQAASST</sequence>